<dbReference type="Gene3D" id="3.40.50.620">
    <property type="entry name" value="HUPs"/>
    <property type="match status" value="1"/>
</dbReference>
<keyword evidence="3 6" id="KW-0547">Nucleotide-binding</keyword>
<dbReference type="AlphaFoldDB" id="A0A9D2GBW3"/>
<evidence type="ECO:0000256" key="7">
    <source>
        <dbReference type="RuleBase" id="RU003812"/>
    </source>
</evidence>
<evidence type="ECO:0000259" key="8">
    <source>
        <dbReference type="Pfam" id="PF02540"/>
    </source>
</evidence>
<evidence type="ECO:0000313" key="9">
    <source>
        <dbReference type="EMBL" id="HIZ75927.1"/>
    </source>
</evidence>
<evidence type="ECO:0000256" key="3">
    <source>
        <dbReference type="ARBA" id="ARBA00022741"/>
    </source>
</evidence>
<dbReference type="GO" id="GO:0008795">
    <property type="term" value="F:NAD+ synthase activity"/>
    <property type="evidence" value="ECO:0007669"/>
    <property type="project" value="UniProtKB-EC"/>
</dbReference>
<keyword evidence="4 6" id="KW-0067">ATP-binding</keyword>
<evidence type="ECO:0000313" key="10">
    <source>
        <dbReference type="Proteomes" id="UP000824116"/>
    </source>
</evidence>
<comment type="pathway">
    <text evidence="1">Cofactor biosynthesis; NAD(+) biosynthesis.</text>
</comment>
<dbReference type="InterPro" id="IPR003694">
    <property type="entry name" value="NAD_synthase"/>
</dbReference>
<dbReference type="EC" id="6.3.1.5" evidence="7"/>
<reference evidence="9" key="1">
    <citation type="journal article" date="2021" name="PeerJ">
        <title>Extensive microbial diversity within the chicken gut microbiome revealed by metagenomics and culture.</title>
        <authorList>
            <person name="Gilroy R."/>
            <person name="Ravi A."/>
            <person name="Getino M."/>
            <person name="Pursley I."/>
            <person name="Horton D.L."/>
            <person name="Alikhan N.F."/>
            <person name="Baker D."/>
            <person name="Gharbi K."/>
            <person name="Hall N."/>
            <person name="Watson M."/>
            <person name="Adriaenssens E.M."/>
            <person name="Foster-Nyarko E."/>
            <person name="Jarju S."/>
            <person name="Secka A."/>
            <person name="Antonio M."/>
            <person name="Oren A."/>
            <person name="Chaudhuri R.R."/>
            <person name="La Ragione R."/>
            <person name="Hildebrand F."/>
            <person name="Pallen M.J."/>
        </authorList>
    </citation>
    <scope>NUCLEOTIDE SEQUENCE</scope>
    <source>
        <strain evidence="9">CHK196-3914</strain>
    </source>
</reference>
<evidence type="ECO:0000256" key="6">
    <source>
        <dbReference type="RuleBase" id="RU003811"/>
    </source>
</evidence>
<dbReference type="SUPFAM" id="SSF52402">
    <property type="entry name" value="Adenine nucleotide alpha hydrolases-like"/>
    <property type="match status" value="1"/>
</dbReference>
<dbReference type="Pfam" id="PF02540">
    <property type="entry name" value="NAD_synthase"/>
    <property type="match status" value="1"/>
</dbReference>
<organism evidence="9 10">
    <name type="scientific">Candidatus Mediterraneibacter stercoravium</name>
    <dbReference type="NCBI Taxonomy" id="2838685"/>
    <lineage>
        <taxon>Bacteria</taxon>
        <taxon>Bacillati</taxon>
        <taxon>Bacillota</taxon>
        <taxon>Clostridia</taxon>
        <taxon>Lachnospirales</taxon>
        <taxon>Lachnospiraceae</taxon>
        <taxon>Mediterraneibacter</taxon>
    </lineage>
</organism>
<dbReference type="NCBIfam" id="TIGR00552">
    <property type="entry name" value="nadE"/>
    <property type="match status" value="1"/>
</dbReference>
<evidence type="ECO:0000256" key="4">
    <source>
        <dbReference type="ARBA" id="ARBA00022840"/>
    </source>
</evidence>
<dbReference type="GO" id="GO:0005524">
    <property type="term" value="F:ATP binding"/>
    <property type="evidence" value="ECO:0007669"/>
    <property type="project" value="UniProtKB-KW"/>
</dbReference>
<dbReference type="GO" id="GO:0005737">
    <property type="term" value="C:cytoplasm"/>
    <property type="evidence" value="ECO:0007669"/>
    <property type="project" value="InterPro"/>
</dbReference>
<keyword evidence="5 6" id="KW-0520">NAD</keyword>
<evidence type="ECO:0000256" key="1">
    <source>
        <dbReference type="ARBA" id="ARBA00004790"/>
    </source>
</evidence>
<comment type="caution">
    <text evidence="9">The sequence shown here is derived from an EMBL/GenBank/DDBJ whole genome shotgun (WGS) entry which is preliminary data.</text>
</comment>
<dbReference type="InterPro" id="IPR022310">
    <property type="entry name" value="NAD/GMP_synthase"/>
</dbReference>
<comment type="similarity">
    <text evidence="6">Belongs to the NAD synthetase family.</text>
</comment>
<name>A0A9D2GBW3_9FIRM</name>
<dbReference type="EMBL" id="DXAY01000271">
    <property type="protein sequence ID" value="HIZ75927.1"/>
    <property type="molecule type" value="Genomic_DNA"/>
</dbReference>
<keyword evidence="2 6" id="KW-0436">Ligase</keyword>
<dbReference type="GO" id="GO:0003952">
    <property type="term" value="F:NAD+ synthase (glutamine-hydrolyzing) activity"/>
    <property type="evidence" value="ECO:0007669"/>
    <property type="project" value="InterPro"/>
</dbReference>
<reference evidence="9" key="2">
    <citation type="submission" date="2021-04" db="EMBL/GenBank/DDBJ databases">
        <authorList>
            <person name="Gilroy R."/>
        </authorList>
    </citation>
    <scope>NUCLEOTIDE SEQUENCE</scope>
    <source>
        <strain evidence="9">CHK196-3914</strain>
    </source>
</reference>
<sequence length="302" mass="33760">MEMNNWLENDINKEIARIQTFICNFVLDGETVVVPVSGGLDSDVVARLCCRSLGSSRVKAFIVIQSDMEPKFLKNAKKLCGELEIPLAEIHLENMNQDLMEALEESESKTIFNTDMMLDPAKAKCSVRSAVISCYQDKGFLIAGTTNRTEKELGFFLTFGDNLAHFKPVAHLYKSELKELAAALGTEKEVIDQEPSAGFWSGQTDLEDIAYWIVNDGPIVIPREFSEQEIIKAENIKVALDYQKIDSILERISSGESIEEIRDKTDVSAEIISGLYHIVEKAKRLKSREIMAELPVHVIGGI</sequence>
<accession>A0A9D2GBW3</accession>
<evidence type="ECO:0000256" key="5">
    <source>
        <dbReference type="ARBA" id="ARBA00023027"/>
    </source>
</evidence>
<dbReference type="CDD" id="cd00553">
    <property type="entry name" value="NAD_synthase"/>
    <property type="match status" value="1"/>
</dbReference>
<dbReference type="Proteomes" id="UP000824116">
    <property type="component" value="Unassembled WGS sequence"/>
</dbReference>
<comment type="catalytic activity">
    <reaction evidence="7">
        <text>deamido-NAD(+) + NH4(+) + ATP = AMP + diphosphate + NAD(+) + H(+)</text>
        <dbReference type="Rhea" id="RHEA:21188"/>
        <dbReference type="ChEBI" id="CHEBI:15378"/>
        <dbReference type="ChEBI" id="CHEBI:28938"/>
        <dbReference type="ChEBI" id="CHEBI:30616"/>
        <dbReference type="ChEBI" id="CHEBI:33019"/>
        <dbReference type="ChEBI" id="CHEBI:57540"/>
        <dbReference type="ChEBI" id="CHEBI:58437"/>
        <dbReference type="ChEBI" id="CHEBI:456215"/>
        <dbReference type="EC" id="6.3.1.5"/>
    </reaction>
</comment>
<dbReference type="GO" id="GO:0009435">
    <property type="term" value="P:NAD+ biosynthetic process"/>
    <property type="evidence" value="ECO:0007669"/>
    <property type="project" value="InterPro"/>
</dbReference>
<evidence type="ECO:0000256" key="2">
    <source>
        <dbReference type="ARBA" id="ARBA00022598"/>
    </source>
</evidence>
<proteinExistence type="inferred from homology"/>
<feature type="domain" description="NAD/GMP synthase" evidence="8">
    <location>
        <begin position="29"/>
        <end position="236"/>
    </location>
</feature>
<gene>
    <name evidence="9" type="primary">nadE</name>
    <name evidence="9" type="ORF">H9723_11915</name>
</gene>
<dbReference type="InterPro" id="IPR014729">
    <property type="entry name" value="Rossmann-like_a/b/a_fold"/>
</dbReference>
<dbReference type="PANTHER" id="PTHR23090:SF9">
    <property type="entry name" value="GLUTAMINE-DEPENDENT NAD(+) SYNTHETASE"/>
    <property type="match status" value="1"/>
</dbReference>
<dbReference type="PANTHER" id="PTHR23090">
    <property type="entry name" value="NH 3 /GLUTAMINE-DEPENDENT NAD + SYNTHETASE"/>
    <property type="match status" value="1"/>
</dbReference>
<dbReference type="GO" id="GO:0004359">
    <property type="term" value="F:glutaminase activity"/>
    <property type="evidence" value="ECO:0007669"/>
    <property type="project" value="InterPro"/>
</dbReference>
<protein>
    <recommendedName>
        <fullName evidence="7">NH(3)-dependent NAD(+) synthetase</fullName>
        <ecNumber evidence="7">6.3.1.5</ecNumber>
    </recommendedName>
</protein>